<evidence type="ECO:0000256" key="1">
    <source>
        <dbReference type="ARBA" id="ARBA00004123"/>
    </source>
</evidence>
<name>A0ABQ9GU64_9NEOP</name>
<evidence type="ECO:0000256" key="5">
    <source>
        <dbReference type="ARBA" id="ARBA00023242"/>
    </source>
</evidence>
<organism evidence="6 7">
    <name type="scientific">Dryococelus australis</name>
    <dbReference type="NCBI Taxonomy" id="614101"/>
    <lineage>
        <taxon>Eukaryota</taxon>
        <taxon>Metazoa</taxon>
        <taxon>Ecdysozoa</taxon>
        <taxon>Arthropoda</taxon>
        <taxon>Hexapoda</taxon>
        <taxon>Insecta</taxon>
        <taxon>Pterygota</taxon>
        <taxon>Neoptera</taxon>
        <taxon>Polyneoptera</taxon>
        <taxon>Phasmatodea</taxon>
        <taxon>Verophasmatodea</taxon>
        <taxon>Anareolatae</taxon>
        <taxon>Phasmatidae</taxon>
        <taxon>Eurycanthinae</taxon>
        <taxon>Dryococelus</taxon>
    </lineage>
</organism>
<dbReference type="PANTHER" id="PTHR46481">
    <property type="entry name" value="ZINC FINGER BED DOMAIN-CONTAINING PROTEIN 4"/>
    <property type="match status" value="1"/>
</dbReference>
<keyword evidence="2" id="KW-0479">Metal-binding</keyword>
<evidence type="ECO:0008006" key="8">
    <source>
        <dbReference type="Google" id="ProtNLM"/>
    </source>
</evidence>
<keyword evidence="7" id="KW-1185">Reference proteome</keyword>
<evidence type="ECO:0000256" key="3">
    <source>
        <dbReference type="ARBA" id="ARBA00022771"/>
    </source>
</evidence>
<dbReference type="InterPro" id="IPR052035">
    <property type="entry name" value="ZnF_BED_domain_contain"/>
</dbReference>
<proteinExistence type="predicted"/>
<keyword evidence="4" id="KW-0862">Zinc</keyword>
<reference evidence="6 7" key="1">
    <citation type="submission" date="2023-02" db="EMBL/GenBank/DDBJ databases">
        <title>LHISI_Scaffold_Assembly.</title>
        <authorList>
            <person name="Stuart O.P."/>
            <person name="Cleave R."/>
            <person name="Magrath M.J.L."/>
            <person name="Mikheyev A.S."/>
        </authorList>
    </citation>
    <scope>NUCLEOTIDE SEQUENCE [LARGE SCALE GENOMIC DNA]</scope>
    <source>
        <strain evidence="6">Daus_M_001</strain>
        <tissue evidence="6">Leg muscle</tissue>
    </source>
</reference>
<keyword evidence="3" id="KW-0863">Zinc-finger</keyword>
<protein>
    <recommendedName>
        <fullName evidence="8">Transposase</fullName>
    </recommendedName>
</protein>
<sequence>MNLSAALMNKPVEHFFCMSHTLQLAIDDAIREVSMENISGIESWERLVAFQQKLGLPQHSLYQIVSTRWNSVYLMLERLLEQTAAA</sequence>
<accession>A0ABQ9GU64</accession>
<evidence type="ECO:0000256" key="4">
    <source>
        <dbReference type="ARBA" id="ARBA00022833"/>
    </source>
</evidence>
<keyword evidence="5" id="KW-0539">Nucleus</keyword>
<gene>
    <name evidence="6" type="ORF">PR048_023433</name>
</gene>
<comment type="subcellular location">
    <subcellularLocation>
        <location evidence="1">Nucleus</location>
    </subcellularLocation>
</comment>
<dbReference type="PANTHER" id="PTHR46481:SF10">
    <property type="entry name" value="ZINC FINGER BED DOMAIN-CONTAINING PROTEIN 39"/>
    <property type="match status" value="1"/>
</dbReference>
<dbReference type="EMBL" id="JARBHB010000009">
    <property type="protein sequence ID" value="KAJ8875538.1"/>
    <property type="molecule type" value="Genomic_DNA"/>
</dbReference>
<evidence type="ECO:0000256" key="2">
    <source>
        <dbReference type="ARBA" id="ARBA00022723"/>
    </source>
</evidence>
<dbReference type="Proteomes" id="UP001159363">
    <property type="component" value="Chromosome 8"/>
</dbReference>
<evidence type="ECO:0000313" key="7">
    <source>
        <dbReference type="Proteomes" id="UP001159363"/>
    </source>
</evidence>
<comment type="caution">
    <text evidence="6">The sequence shown here is derived from an EMBL/GenBank/DDBJ whole genome shotgun (WGS) entry which is preliminary data.</text>
</comment>
<evidence type="ECO:0000313" key="6">
    <source>
        <dbReference type="EMBL" id="KAJ8875538.1"/>
    </source>
</evidence>
<dbReference type="InterPro" id="IPR012337">
    <property type="entry name" value="RNaseH-like_sf"/>
</dbReference>
<dbReference type="SUPFAM" id="SSF53098">
    <property type="entry name" value="Ribonuclease H-like"/>
    <property type="match status" value="1"/>
</dbReference>